<comment type="caution">
    <text evidence="2">The sequence shown here is derived from an EMBL/GenBank/DDBJ whole genome shotgun (WGS) entry which is preliminary data.</text>
</comment>
<evidence type="ECO:0000256" key="1">
    <source>
        <dbReference type="SAM" id="MobiDB-lite"/>
    </source>
</evidence>
<gene>
    <name evidence="2" type="ORF">UT24_C0009G0086</name>
</gene>
<feature type="compositionally biased region" description="Polar residues" evidence="1">
    <location>
        <begin position="100"/>
        <end position="116"/>
    </location>
</feature>
<proteinExistence type="predicted"/>
<feature type="compositionally biased region" description="Basic and acidic residues" evidence="1">
    <location>
        <begin position="88"/>
        <end position="98"/>
    </location>
</feature>
<dbReference type="Proteomes" id="UP000033881">
    <property type="component" value="Unassembled WGS sequence"/>
</dbReference>
<name>A0A0G0M9J7_9BACT</name>
<organism evidence="2 3">
    <name type="scientific">Candidatus Woesebacteria bacterium GW2011_GWB1_39_12</name>
    <dbReference type="NCBI Taxonomy" id="1618574"/>
    <lineage>
        <taxon>Bacteria</taxon>
        <taxon>Candidatus Woeseibacteriota</taxon>
    </lineage>
</organism>
<sequence>MDSFVKQTKISASDAARKVAKQIAREPIELLKTSKSQVLRQESDTSRLVQEMVSGNGESGEISETQKVEIEAKKRKRIEELEEELKRIRHEREKKEEEWSQLQQQKMGTTQDSVGSHQPFIEPTTKPRRGFMGFLKKKQGTKEMGKQISG</sequence>
<evidence type="ECO:0000313" key="3">
    <source>
        <dbReference type="Proteomes" id="UP000033881"/>
    </source>
</evidence>
<feature type="region of interest" description="Disordered" evidence="1">
    <location>
        <begin position="88"/>
        <end position="150"/>
    </location>
</feature>
<dbReference type="AlphaFoldDB" id="A0A0G0M9J7"/>
<dbReference type="STRING" id="1618574.UT24_C0009G0086"/>
<accession>A0A0G0M9J7</accession>
<evidence type="ECO:0000313" key="2">
    <source>
        <dbReference type="EMBL" id="KKR00769.1"/>
    </source>
</evidence>
<feature type="compositionally biased region" description="Basic and acidic residues" evidence="1">
    <location>
        <begin position="140"/>
        <end position="150"/>
    </location>
</feature>
<protein>
    <submittedName>
        <fullName evidence="2">Uncharacterized protein</fullName>
    </submittedName>
</protein>
<dbReference type="EMBL" id="LBWB01000009">
    <property type="protein sequence ID" value="KKR00769.1"/>
    <property type="molecule type" value="Genomic_DNA"/>
</dbReference>
<reference evidence="2 3" key="1">
    <citation type="journal article" date="2015" name="Nature">
        <title>rRNA introns, odd ribosomes, and small enigmatic genomes across a large radiation of phyla.</title>
        <authorList>
            <person name="Brown C.T."/>
            <person name="Hug L.A."/>
            <person name="Thomas B.C."/>
            <person name="Sharon I."/>
            <person name="Castelle C.J."/>
            <person name="Singh A."/>
            <person name="Wilkins M.J."/>
            <person name="Williams K.H."/>
            <person name="Banfield J.F."/>
        </authorList>
    </citation>
    <scope>NUCLEOTIDE SEQUENCE [LARGE SCALE GENOMIC DNA]</scope>
</reference>